<evidence type="ECO:0000313" key="4">
    <source>
        <dbReference type="Proteomes" id="UP000887540"/>
    </source>
</evidence>
<dbReference type="SUPFAM" id="SSF49354">
    <property type="entry name" value="PapD-like"/>
    <property type="match status" value="1"/>
</dbReference>
<dbReference type="PROSITE" id="PS50202">
    <property type="entry name" value="MSP"/>
    <property type="match status" value="1"/>
</dbReference>
<dbReference type="InterPro" id="IPR051774">
    <property type="entry name" value="Sperm-specific_class_P"/>
</dbReference>
<dbReference type="PANTHER" id="PTHR22947">
    <property type="entry name" value="MAJOR SPERM PROTEIN"/>
    <property type="match status" value="1"/>
</dbReference>
<feature type="domain" description="MSP" evidence="3">
    <location>
        <begin position="58"/>
        <end position="166"/>
    </location>
</feature>
<evidence type="ECO:0000256" key="2">
    <source>
        <dbReference type="SAM" id="MobiDB-lite"/>
    </source>
</evidence>
<comment type="function">
    <text evidence="1">Central component in molecular interactions underlying sperm crawling. Forms an extensive filament system that extends from sperm villipoda, along the leading edge of the pseudopod.</text>
</comment>
<dbReference type="PANTHER" id="PTHR22947:SF3">
    <property type="entry name" value="MSP DOMAIN-CONTAINING PROTEIN-RELATED"/>
    <property type="match status" value="1"/>
</dbReference>
<protein>
    <recommendedName>
        <fullName evidence="1">Major sperm protein</fullName>
    </recommendedName>
</protein>
<dbReference type="Gene3D" id="2.60.40.10">
    <property type="entry name" value="Immunoglobulins"/>
    <property type="match status" value="1"/>
</dbReference>
<organism evidence="4 5">
    <name type="scientific">Acrobeloides nanus</name>
    <dbReference type="NCBI Taxonomy" id="290746"/>
    <lineage>
        <taxon>Eukaryota</taxon>
        <taxon>Metazoa</taxon>
        <taxon>Ecdysozoa</taxon>
        <taxon>Nematoda</taxon>
        <taxon>Chromadorea</taxon>
        <taxon>Rhabditida</taxon>
        <taxon>Tylenchina</taxon>
        <taxon>Cephalobomorpha</taxon>
        <taxon>Cephaloboidea</taxon>
        <taxon>Cephalobidae</taxon>
        <taxon>Acrobeloides</taxon>
    </lineage>
</organism>
<keyword evidence="1" id="KW-0206">Cytoskeleton</keyword>
<evidence type="ECO:0000259" key="3">
    <source>
        <dbReference type="PROSITE" id="PS50202"/>
    </source>
</evidence>
<accession>A0A914C7E7</accession>
<dbReference type="InterPro" id="IPR008962">
    <property type="entry name" value="PapD-like_sf"/>
</dbReference>
<proteinExistence type="predicted"/>
<feature type="compositionally biased region" description="Polar residues" evidence="2">
    <location>
        <begin position="1"/>
        <end position="26"/>
    </location>
</feature>
<dbReference type="Pfam" id="PF00635">
    <property type="entry name" value="Motile_Sperm"/>
    <property type="match status" value="1"/>
</dbReference>
<name>A0A914C7E7_9BILA</name>
<feature type="region of interest" description="Disordered" evidence="2">
    <location>
        <begin position="1"/>
        <end position="67"/>
    </location>
</feature>
<keyword evidence="1" id="KW-0963">Cytoplasm</keyword>
<evidence type="ECO:0000313" key="5">
    <source>
        <dbReference type="WBParaSite" id="ACRNAN_Path_392.g1492.t1"/>
    </source>
</evidence>
<dbReference type="InterPro" id="IPR000535">
    <property type="entry name" value="MSP_dom"/>
</dbReference>
<dbReference type="AlphaFoldDB" id="A0A914C7E7"/>
<dbReference type="Proteomes" id="UP000887540">
    <property type="component" value="Unplaced"/>
</dbReference>
<keyword evidence="4" id="KW-1185">Reference proteome</keyword>
<reference evidence="5" key="1">
    <citation type="submission" date="2022-11" db="UniProtKB">
        <authorList>
            <consortium name="WormBaseParasite"/>
        </authorList>
    </citation>
    <scope>IDENTIFICATION</scope>
</reference>
<dbReference type="InterPro" id="IPR013783">
    <property type="entry name" value="Ig-like_fold"/>
</dbReference>
<evidence type="ECO:0000256" key="1">
    <source>
        <dbReference type="RuleBase" id="RU003425"/>
    </source>
</evidence>
<sequence length="166" mass="18048">METDNPQNQNNAPASVDVNQPATQPEQALGEPAAQPVGEAPLAPEAMEQQQNEENRAPISIEPPVGRFRAEGGQESFIILNPANQRYAFKVKTSNIDDWRVRPVYGFLEAQNQSELVVQRLDGPPTDDRLVIQYALAPPEVDGPRAPFQNGNGAVIGEVTLPVKGE</sequence>
<dbReference type="WBParaSite" id="ACRNAN_Path_392.g1492.t1">
    <property type="protein sequence ID" value="ACRNAN_Path_392.g1492.t1"/>
    <property type="gene ID" value="ACRNAN_Path_392.g1492"/>
</dbReference>